<feature type="transmembrane region" description="Helical" evidence="8">
    <location>
        <begin position="129"/>
        <end position="149"/>
    </location>
</feature>
<feature type="transmembrane region" description="Helical" evidence="8">
    <location>
        <begin position="96"/>
        <end position="123"/>
    </location>
</feature>
<evidence type="ECO:0000256" key="5">
    <source>
        <dbReference type="ARBA" id="ARBA00022960"/>
    </source>
</evidence>
<dbReference type="EMBL" id="SMAA01000002">
    <property type="protein sequence ID" value="TCS81489.1"/>
    <property type="molecule type" value="Genomic_DNA"/>
</dbReference>
<feature type="transmembrane region" description="Helical" evidence="8">
    <location>
        <begin position="69"/>
        <end position="89"/>
    </location>
</feature>
<evidence type="ECO:0000256" key="7">
    <source>
        <dbReference type="ARBA" id="ARBA00023136"/>
    </source>
</evidence>
<dbReference type="InterPro" id="IPR017225">
    <property type="entry name" value="Cell_shape_determin_MreD_prd"/>
</dbReference>
<dbReference type="PIRSF" id="PIRSF037497">
    <property type="entry name" value="MreD_Clostridium/Treponema_prd"/>
    <property type="match status" value="1"/>
</dbReference>
<dbReference type="InterPro" id="IPR007227">
    <property type="entry name" value="Cell_shape_determining_MreD"/>
</dbReference>
<evidence type="ECO:0000256" key="3">
    <source>
        <dbReference type="ARBA" id="ARBA00022475"/>
    </source>
</evidence>
<gene>
    <name evidence="9" type="ORF">EDC37_102195</name>
</gene>
<dbReference type="GO" id="GO:0008360">
    <property type="term" value="P:regulation of cell shape"/>
    <property type="evidence" value="ECO:0007669"/>
    <property type="project" value="UniProtKB-KW"/>
</dbReference>
<reference evidence="9 10" key="1">
    <citation type="submission" date="2019-03" db="EMBL/GenBank/DDBJ databases">
        <title>Genomic Encyclopedia of Type Strains, Phase IV (KMG-IV): sequencing the most valuable type-strain genomes for metagenomic binning, comparative biology and taxonomic classification.</title>
        <authorList>
            <person name="Goeker M."/>
        </authorList>
    </citation>
    <scope>NUCLEOTIDE SEQUENCE [LARGE SCALE GENOMIC DNA]</scope>
    <source>
        <strain evidence="9 10">DSM 20467</strain>
    </source>
</reference>
<dbReference type="Proteomes" id="UP000295188">
    <property type="component" value="Unassembled WGS sequence"/>
</dbReference>
<keyword evidence="5" id="KW-0133">Cell shape</keyword>
<evidence type="ECO:0000256" key="1">
    <source>
        <dbReference type="ARBA" id="ARBA00004651"/>
    </source>
</evidence>
<evidence type="ECO:0000313" key="10">
    <source>
        <dbReference type="Proteomes" id="UP000295188"/>
    </source>
</evidence>
<comment type="similarity">
    <text evidence="2">Belongs to the MreD family.</text>
</comment>
<dbReference type="NCBIfam" id="TIGR03426">
    <property type="entry name" value="shape_MreD"/>
    <property type="match status" value="1"/>
</dbReference>
<comment type="caution">
    <text evidence="9">The sequence shown here is derived from an EMBL/GenBank/DDBJ whole genome shotgun (WGS) entry which is preliminary data.</text>
</comment>
<evidence type="ECO:0000256" key="2">
    <source>
        <dbReference type="ARBA" id="ARBA00007776"/>
    </source>
</evidence>
<feature type="transmembrane region" description="Helical" evidence="8">
    <location>
        <begin position="6"/>
        <end position="25"/>
    </location>
</feature>
<evidence type="ECO:0000313" key="9">
    <source>
        <dbReference type="EMBL" id="TCS81489.1"/>
    </source>
</evidence>
<evidence type="ECO:0000256" key="4">
    <source>
        <dbReference type="ARBA" id="ARBA00022692"/>
    </source>
</evidence>
<sequence length="163" mass="18402">MKKNFAWIVVFLVAYILQTSLLNLISFHNVSADLLLLLTVSYSLTHGFRRGAFVGFCSGLLQDVASGTFLGFNALSKMVIGFGFGFMLGRVYEKKFILPLLSSILATAVNYLISLLVILMLGYRVNMLHSLYNLLLIPLIYNLCFSYVVHRIVCWLKNKSFDD</sequence>
<proteinExistence type="inferred from homology"/>
<protein>
    <submittedName>
        <fullName evidence="9">Rod shape-determining protein MreD</fullName>
    </submittedName>
</protein>
<organism evidence="9 10">
    <name type="scientific">Pectinatus cerevisiiphilus</name>
    <dbReference type="NCBI Taxonomy" id="86956"/>
    <lineage>
        <taxon>Bacteria</taxon>
        <taxon>Bacillati</taxon>
        <taxon>Bacillota</taxon>
        <taxon>Negativicutes</taxon>
        <taxon>Selenomonadales</taxon>
        <taxon>Selenomonadaceae</taxon>
        <taxon>Pectinatus</taxon>
    </lineage>
</organism>
<dbReference type="AlphaFoldDB" id="A0A4R3KEU4"/>
<accession>A0A4R3KEU4</accession>
<keyword evidence="10" id="KW-1185">Reference proteome</keyword>
<name>A0A4R3KEU4_9FIRM</name>
<dbReference type="RefSeq" id="WP_132547416.1">
    <property type="nucleotide sequence ID" value="NZ_SMAA01000002.1"/>
</dbReference>
<comment type="subcellular location">
    <subcellularLocation>
        <location evidence="1">Cell membrane</location>
        <topology evidence="1">Multi-pass membrane protein</topology>
    </subcellularLocation>
</comment>
<dbReference type="GO" id="GO:0005886">
    <property type="term" value="C:plasma membrane"/>
    <property type="evidence" value="ECO:0007669"/>
    <property type="project" value="UniProtKB-SubCell"/>
</dbReference>
<keyword evidence="7 8" id="KW-0472">Membrane</keyword>
<keyword evidence="4 8" id="KW-0812">Transmembrane</keyword>
<dbReference type="OrthoDB" id="9796616at2"/>
<evidence type="ECO:0000256" key="6">
    <source>
        <dbReference type="ARBA" id="ARBA00022989"/>
    </source>
</evidence>
<dbReference type="Pfam" id="PF04093">
    <property type="entry name" value="MreD"/>
    <property type="match status" value="1"/>
</dbReference>
<keyword evidence="3" id="KW-1003">Cell membrane</keyword>
<evidence type="ECO:0000256" key="8">
    <source>
        <dbReference type="SAM" id="Phobius"/>
    </source>
</evidence>
<keyword evidence="6 8" id="KW-1133">Transmembrane helix</keyword>